<reference evidence="1" key="1">
    <citation type="submission" date="2022-12" db="EMBL/GenBank/DDBJ databases">
        <authorList>
            <person name="Petersen C."/>
        </authorList>
    </citation>
    <scope>NUCLEOTIDE SEQUENCE</scope>
    <source>
        <strain evidence="1">IBT 29495</strain>
    </source>
</reference>
<dbReference type="OrthoDB" id="10448887at2759"/>
<dbReference type="Proteomes" id="UP001149954">
    <property type="component" value="Unassembled WGS sequence"/>
</dbReference>
<gene>
    <name evidence="1" type="ORF">N7463_009360</name>
</gene>
<organism evidence="1 2">
    <name type="scientific">Penicillium fimorum</name>
    <dbReference type="NCBI Taxonomy" id="1882269"/>
    <lineage>
        <taxon>Eukaryota</taxon>
        <taxon>Fungi</taxon>
        <taxon>Dikarya</taxon>
        <taxon>Ascomycota</taxon>
        <taxon>Pezizomycotina</taxon>
        <taxon>Eurotiomycetes</taxon>
        <taxon>Eurotiomycetidae</taxon>
        <taxon>Eurotiales</taxon>
        <taxon>Aspergillaceae</taxon>
        <taxon>Penicillium</taxon>
    </lineage>
</organism>
<dbReference type="EMBL" id="JAPWDS010000005">
    <property type="protein sequence ID" value="KAJ5497373.1"/>
    <property type="molecule type" value="Genomic_DNA"/>
</dbReference>
<keyword evidence="2" id="KW-1185">Reference proteome</keyword>
<name>A0A9W9XQL8_9EURO</name>
<reference evidence="1" key="2">
    <citation type="journal article" date="2023" name="IMA Fungus">
        <title>Comparative genomic study of the Penicillium genus elucidates a diverse pangenome and 15 lateral gene transfer events.</title>
        <authorList>
            <person name="Petersen C."/>
            <person name="Sorensen T."/>
            <person name="Nielsen M.R."/>
            <person name="Sondergaard T.E."/>
            <person name="Sorensen J.L."/>
            <person name="Fitzpatrick D.A."/>
            <person name="Frisvad J.C."/>
            <person name="Nielsen K.L."/>
        </authorList>
    </citation>
    <scope>NUCLEOTIDE SEQUENCE</scope>
    <source>
        <strain evidence="1">IBT 29495</strain>
    </source>
</reference>
<proteinExistence type="predicted"/>
<sequence>MTGLHSADLSLAQSVAWTVKLDGWYVADGVTCIYNAVREPGAAFADWIETGSGVFGAVLPGAGLRIQLR</sequence>
<comment type="caution">
    <text evidence="1">The sequence shown here is derived from an EMBL/GenBank/DDBJ whole genome shotgun (WGS) entry which is preliminary data.</text>
</comment>
<accession>A0A9W9XQL8</accession>
<dbReference type="AlphaFoldDB" id="A0A9W9XQL8"/>
<evidence type="ECO:0000313" key="1">
    <source>
        <dbReference type="EMBL" id="KAJ5497373.1"/>
    </source>
</evidence>
<evidence type="ECO:0000313" key="2">
    <source>
        <dbReference type="Proteomes" id="UP001149954"/>
    </source>
</evidence>
<protein>
    <submittedName>
        <fullName evidence="1">Uncharacterized protein</fullName>
    </submittedName>
</protein>